<dbReference type="InterPro" id="IPR003165">
    <property type="entry name" value="Piwi"/>
</dbReference>
<dbReference type="GO" id="GO:0003676">
    <property type="term" value="F:nucleic acid binding"/>
    <property type="evidence" value="ECO:0007669"/>
    <property type="project" value="InterPro"/>
</dbReference>
<dbReference type="AlphaFoldDB" id="A0A0L8AIN1"/>
<evidence type="ECO:0000313" key="5">
    <source>
        <dbReference type="Proteomes" id="UP000036908"/>
    </source>
</evidence>
<proteinExistence type="inferred from homology"/>
<comment type="similarity">
    <text evidence="1">Belongs to the argonaute family. Long pAgo subfamily.</text>
</comment>
<accession>A0A0L8AIN1</accession>
<evidence type="ECO:0000259" key="3">
    <source>
        <dbReference type="SMART" id="SM00950"/>
    </source>
</evidence>
<gene>
    <name evidence="4" type="ORF">OB69_13705</name>
</gene>
<protein>
    <recommendedName>
        <fullName evidence="2">Protein argonaute</fullName>
    </recommendedName>
</protein>
<dbReference type="SUPFAM" id="SSF53098">
    <property type="entry name" value="Ribonuclease H-like"/>
    <property type="match status" value="1"/>
</dbReference>
<dbReference type="EMBL" id="JSVA01000016">
    <property type="protein sequence ID" value="KOF02082.1"/>
    <property type="molecule type" value="Genomic_DNA"/>
</dbReference>
<name>A0A0L8AIN1_9BACT</name>
<keyword evidence="5" id="KW-1185">Reference proteome</keyword>
<reference evidence="5" key="1">
    <citation type="submission" date="2014-11" db="EMBL/GenBank/DDBJ databases">
        <title>Genome sequencing of Roseivirga sp. D-25.</title>
        <authorList>
            <person name="Selvaratnam C."/>
            <person name="Thevarajoo S."/>
            <person name="Goh K.M."/>
            <person name="Eee R."/>
            <person name="Chan K.-G."/>
            <person name="Chong C.S."/>
        </authorList>
    </citation>
    <scope>NUCLEOTIDE SEQUENCE [LARGE SCALE GENOMIC DNA]</scope>
    <source>
        <strain evidence="5">D-25</strain>
    </source>
</reference>
<dbReference type="Gene3D" id="3.40.50.2300">
    <property type="match status" value="1"/>
</dbReference>
<dbReference type="Proteomes" id="UP000036908">
    <property type="component" value="Unassembled WGS sequence"/>
</dbReference>
<dbReference type="InterPro" id="IPR036397">
    <property type="entry name" value="RNaseH_sf"/>
</dbReference>
<dbReference type="SMART" id="SM00950">
    <property type="entry name" value="Piwi"/>
    <property type="match status" value="1"/>
</dbReference>
<comment type="caution">
    <text evidence="4">The sequence shown here is derived from an EMBL/GenBank/DDBJ whole genome shotgun (WGS) entry which is preliminary data.</text>
</comment>
<evidence type="ECO:0000313" key="4">
    <source>
        <dbReference type="EMBL" id="KOF02082.1"/>
    </source>
</evidence>
<dbReference type="Pfam" id="PF02171">
    <property type="entry name" value="Piwi"/>
    <property type="match status" value="1"/>
</dbReference>
<evidence type="ECO:0000256" key="1">
    <source>
        <dbReference type="ARBA" id="ARBA00035012"/>
    </source>
</evidence>
<dbReference type="InterPro" id="IPR012337">
    <property type="entry name" value="RNaseH-like_sf"/>
</dbReference>
<dbReference type="Gene3D" id="3.30.420.10">
    <property type="entry name" value="Ribonuclease H-like superfamily/Ribonuclease H"/>
    <property type="match status" value="1"/>
</dbReference>
<sequence>MAKHCFNILTFNHPSDSLTFYFSDKEQEGTTRIYHSLVPDEVIDKYGEQEHYYTSFCQKIEGFISVTKPTTPTFEKITTEEGIEKTVPVSNSALSSSILKRYYNSLIHSHFKSKDYLVKPNFVSDTEIWLPSETQDKEGIYKTFDRFSLKVQFRTVSNSLELLVTFEGKSKIFKTPVSELFEEVPVKAFNWVVYEKGLHRFDELPDEGKRNYDKVYPVWNFEIRDALHQETEAPDKTNKYKKFKTAIDKFYREQLNTAEFKAIIPLSSKGFIPVNEVRIGSIEKSSNKLVFGNQKLHHVPYYGITENGPFELSPSSKIHFFFILHEDDREVATKIHNYFNGKLNGFRGLSKFIHTPYHPDKELAIYFKDRDNPWPELYEQINDKDFDTDIQHIAIYITPISKNVPVKSQRLVYYKLKELLLKKGVSSQVIDPDKVISNDKYHFSLPNIAIAILAKLNGTPWRLDTKLKNELIVGIGAFKHTEVDIQYIGSAFSFSNTGKFNRFECFQKDQTKELAGSILRAVKDYVNVNTGIRRLVIHFYKDMSREEVEPIENGLKELELNIPVFIVTINKTESSDIVAFDLDWKDLMPVSGTFIKLGYNRFLLFNNTRYSASEFNFNDGFSFPVKLKINCSNPELVDDYKTVKELIDQVYQFSRMYWKSVRQQNLPVTIKYPEMVAEMLPYFEGNEIPDYGKDNLWFL</sequence>
<organism evidence="4 5">
    <name type="scientific">Roseivirga seohaensis subsp. aquiponti</name>
    <dbReference type="NCBI Taxonomy" id="1566026"/>
    <lineage>
        <taxon>Bacteria</taxon>
        <taxon>Pseudomonadati</taxon>
        <taxon>Bacteroidota</taxon>
        <taxon>Cytophagia</taxon>
        <taxon>Cytophagales</taxon>
        <taxon>Roseivirgaceae</taxon>
        <taxon>Roseivirga</taxon>
    </lineage>
</organism>
<evidence type="ECO:0000256" key="2">
    <source>
        <dbReference type="ARBA" id="ARBA00035032"/>
    </source>
</evidence>
<feature type="domain" description="Piwi" evidence="3">
    <location>
        <begin position="395"/>
        <end position="685"/>
    </location>
</feature>
<dbReference type="OrthoDB" id="1388275at2"/>
<dbReference type="PATRIC" id="fig|1566026.4.peg.1047"/>
<dbReference type="RefSeq" id="WP_053224305.1">
    <property type="nucleotide sequence ID" value="NZ_JSVA01000016.1"/>
</dbReference>